<gene>
    <name evidence="2" type="ordered locus">Kfla_6821</name>
</gene>
<dbReference type="EMBL" id="CP001736">
    <property type="protein sequence ID" value="ADB35812.1"/>
    <property type="molecule type" value="Genomic_DNA"/>
</dbReference>
<dbReference type="SUPFAM" id="SSF50998">
    <property type="entry name" value="Quinoprotein alcohol dehydrogenase-like"/>
    <property type="match status" value="1"/>
</dbReference>
<feature type="compositionally biased region" description="Polar residues" evidence="1">
    <location>
        <begin position="418"/>
        <end position="429"/>
    </location>
</feature>
<dbReference type="RefSeq" id="WP_012924364.1">
    <property type="nucleotide sequence ID" value="NC_013729.1"/>
</dbReference>
<organism evidence="2 3">
    <name type="scientific">Kribbella flavida (strain DSM 17836 / JCM 10339 / NBRC 14399)</name>
    <dbReference type="NCBI Taxonomy" id="479435"/>
    <lineage>
        <taxon>Bacteria</taxon>
        <taxon>Bacillati</taxon>
        <taxon>Actinomycetota</taxon>
        <taxon>Actinomycetes</taxon>
        <taxon>Propionibacteriales</taxon>
        <taxon>Kribbellaceae</taxon>
        <taxon>Kribbella</taxon>
    </lineage>
</organism>
<feature type="compositionally biased region" description="Polar residues" evidence="1">
    <location>
        <begin position="36"/>
        <end position="52"/>
    </location>
</feature>
<evidence type="ECO:0000313" key="2">
    <source>
        <dbReference type="EMBL" id="ADB35812.1"/>
    </source>
</evidence>
<feature type="region of interest" description="Disordered" evidence="1">
    <location>
        <begin position="26"/>
        <end position="60"/>
    </location>
</feature>
<name>D2Q2B6_KRIFD</name>
<feature type="compositionally biased region" description="Low complexity" evidence="1">
    <location>
        <begin position="430"/>
        <end position="463"/>
    </location>
</feature>
<evidence type="ECO:0000256" key="1">
    <source>
        <dbReference type="SAM" id="MobiDB-lite"/>
    </source>
</evidence>
<dbReference type="HOGENOM" id="CLU_054016_0_0_11"/>
<reference evidence="2 3" key="2">
    <citation type="journal article" date="2010" name="Stand. Genomic Sci.">
        <title>Complete genome sequence of Kribbella flavida type strain (IFO 14399).</title>
        <authorList>
            <person name="Pukall R."/>
            <person name="Lapidus A."/>
            <person name="Glavina Del Rio T."/>
            <person name="Copeland A."/>
            <person name="Tice H."/>
            <person name="Cheng J.-F."/>
            <person name="Lucas S."/>
            <person name="Chen F."/>
            <person name="Nolan M."/>
            <person name="LaButti K."/>
            <person name="Pati A."/>
            <person name="Ivanova N."/>
            <person name="Mavrommatis K."/>
            <person name="Mikhailova N."/>
            <person name="Pitluck S."/>
            <person name="Bruce D."/>
            <person name="Goodwin L."/>
            <person name="Land M."/>
            <person name="Hauser L."/>
            <person name="Chang Y.-J."/>
            <person name="Jeffries C.D."/>
            <person name="Chen A."/>
            <person name="Palaniappan K."/>
            <person name="Chain P."/>
            <person name="Rohde M."/>
            <person name="Goeker M."/>
            <person name="Bristow J."/>
            <person name="Eisen J.A."/>
            <person name="Markowitz V."/>
            <person name="Hugenholtz P."/>
            <person name="Kyrpides N.C."/>
            <person name="Klenk H.-P."/>
            <person name="Brettin T."/>
        </authorList>
    </citation>
    <scope>NUCLEOTIDE SEQUENCE [LARGE SCALE GENOMIC DNA]</scope>
    <source>
        <strain evidence="3">DSM 17836 / JCM 10339 / NBRC 14399</strain>
    </source>
</reference>
<dbReference type="Proteomes" id="UP000007967">
    <property type="component" value="Chromosome"/>
</dbReference>
<reference evidence="3" key="1">
    <citation type="submission" date="2009-09" db="EMBL/GenBank/DDBJ databases">
        <title>The complete genome of Kribbella flavida DSM 17836.</title>
        <authorList>
            <consortium name="US DOE Joint Genome Institute (JGI-PGF)"/>
            <person name="Lucas S."/>
            <person name="Copeland A."/>
            <person name="Lapidus A."/>
            <person name="Glavina del Rio T."/>
            <person name="Dalin E."/>
            <person name="Tice H."/>
            <person name="Bruce D."/>
            <person name="Goodwin L."/>
            <person name="Pitluck S."/>
            <person name="Kyrpides N."/>
            <person name="Mavromatis K."/>
            <person name="Ivanova N."/>
            <person name="Saunders E."/>
            <person name="Brettin T."/>
            <person name="Detter J.C."/>
            <person name="Han C."/>
            <person name="Larimer F."/>
            <person name="Land M."/>
            <person name="Hauser L."/>
            <person name="Markowitz V."/>
            <person name="Cheng J.-F."/>
            <person name="Hugenholtz P."/>
            <person name="Woyke T."/>
            <person name="Wu D."/>
            <person name="Pukall R."/>
            <person name="Klenk H.-P."/>
            <person name="Eisen J.A."/>
        </authorList>
    </citation>
    <scope>NUCLEOTIDE SEQUENCE [LARGE SCALE GENOMIC DNA]</scope>
    <source>
        <strain evidence="3">DSM 17836 / JCM 10339 / NBRC 14399</strain>
    </source>
</reference>
<keyword evidence="3" id="KW-1185">Reference proteome</keyword>
<protein>
    <submittedName>
        <fullName evidence="2">Uncharacterized protein</fullName>
    </submittedName>
</protein>
<dbReference type="AlphaFoldDB" id="D2Q2B6"/>
<accession>D2Q2B6</accession>
<dbReference type="KEGG" id="kfl:Kfla_6821"/>
<dbReference type="OrthoDB" id="3394166at2"/>
<feature type="region of interest" description="Disordered" evidence="1">
    <location>
        <begin position="416"/>
        <end position="480"/>
    </location>
</feature>
<sequence>MTPGGANRALRPLIATTAALVLLAGCGKSGDDKPQAEQSPGTPEASASSTPSGPGLASFEQPKAFAPVSAIAESSTGTSNLFAIEAGMVGPASLYALRSGLTGRTLTANSWQVPSSDVPTTTTSDFTAPMAVQLDGKEAIATAYVQRVQGSGTQKPHGQVAFQWIDPAEGDILATAAFDLTPLVGPGNGGGRLISQAYDAATGQVAVSLGVATQDGNAKLRDLTVFADPATKKATGIPSLRVGGVLNGEVVGARGDQHESAKNSAIVQVDAVAGTVRKTTAVPAMNYLTPVGTGGKHGYFAGSGYQQDSTSGRYLSSVFAADIATGTVVDNKFPIAESRPEPTSCFSDHVSSVVCHRATAMREAQVVAGFDDTTGKKTWGYDSTSANRVVPLVTAVYNGLVYGSADDTAVVLDAKTGQDVSVPTPTTGASPTDGSPTDGGSTPPDSGTPSDGSSPAGTPTSGSGNLGGWGDLSLLHGKPKSPEMVSKYGSVYLQDAGSKAPLGTEKILVVQKAIG</sequence>
<dbReference type="STRING" id="479435.Kfla_6821"/>
<dbReference type="eggNOG" id="COG1520">
    <property type="taxonomic scope" value="Bacteria"/>
</dbReference>
<proteinExistence type="predicted"/>
<dbReference type="InterPro" id="IPR011047">
    <property type="entry name" value="Quinoprotein_ADH-like_sf"/>
</dbReference>
<evidence type="ECO:0000313" key="3">
    <source>
        <dbReference type="Proteomes" id="UP000007967"/>
    </source>
</evidence>